<dbReference type="Pfam" id="PF14684">
    <property type="entry name" value="Tricorn_C1"/>
    <property type="match status" value="1"/>
</dbReference>
<dbReference type="OrthoDB" id="9812068at2"/>
<dbReference type="InterPro" id="IPR029045">
    <property type="entry name" value="ClpP/crotonase-like_dom_sf"/>
</dbReference>
<feature type="domain" description="Tail specific protease" evidence="1">
    <location>
        <begin position="180"/>
        <end position="387"/>
    </location>
</feature>
<dbReference type="Proteomes" id="UP000320643">
    <property type="component" value="Unassembled WGS sequence"/>
</dbReference>
<dbReference type="Pfam" id="PF03572">
    <property type="entry name" value="Peptidase_S41"/>
    <property type="match status" value="1"/>
</dbReference>
<sequence length="401" mass="45719">MNFLRLAPITCIILFALDYQNVQAQNIYKEDFLEFWEDYNSYYGYFDESGIDWNKAKEIYLPATDTIKNNYEFTCFLERVVNEFHNGHVSLNTNYTTSNRIIPSGADVYAVKKGNAYVISDVRLNSIAEKCGIKPGMEIKQFNNKPINAQLEKFLPKSATAYTPAMYDYAINMLFAGTYDKKREFTVNENGTLKTYKPDDIEVKNFEDLIEYKILDGNIGYIKINNSLGNNSLITAFDKALDELMQTKGIVLDLTETPGGGNTTVARAIMGRFTDKELPYQKHVINEKEYGTVRSWIEYVVPRKTTYKNKVVVMVGHWTGSMGEGMAIGFDAMKRAKIAGTKMAGLIGAIYSFNMKNTKIGFQIPYEKMYHVNGTPREDYLPQYLTNNSTETFTKALKLIK</sequence>
<dbReference type="AlphaFoldDB" id="A0A552V1S1"/>
<dbReference type="GO" id="GO:0006508">
    <property type="term" value="P:proteolysis"/>
    <property type="evidence" value="ECO:0007669"/>
    <property type="project" value="InterPro"/>
</dbReference>
<gene>
    <name evidence="2" type="ORF">FMM05_11320</name>
</gene>
<name>A0A552V1S1_9FLAO</name>
<organism evidence="2 3">
    <name type="scientific">Flavobacterium zepuense</name>
    <dbReference type="NCBI Taxonomy" id="2593302"/>
    <lineage>
        <taxon>Bacteria</taxon>
        <taxon>Pseudomonadati</taxon>
        <taxon>Bacteroidota</taxon>
        <taxon>Flavobacteriia</taxon>
        <taxon>Flavobacteriales</taxon>
        <taxon>Flavobacteriaceae</taxon>
        <taxon>Flavobacterium</taxon>
    </lineage>
</organism>
<dbReference type="InterPro" id="IPR028204">
    <property type="entry name" value="Tricorn_C1"/>
</dbReference>
<evidence type="ECO:0000259" key="1">
    <source>
        <dbReference type="SMART" id="SM00245"/>
    </source>
</evidence>
<dbReference type="RefSeq" id="WP_143373495.1">
    <property type="nucleotide sequence ID" value="NZ_VJVZ01000006.1"/>
</dbReference>
<dbReference type="EMBL" id="VJVZ01000006">
    <property type="protein sequence ID" value="TRW24414.1"/>
    <property type="molecule type" value="Genomic_DNA"/>
</dbReference>
<dbReference type="SUPFAM" id="SSF52096">
    <property type="entry name" value="ClpP/crotonase"/>
    <property type="match status" value="1"/>
</dbReference>
<dbReference type="InterPro" id="IPR005151">
    <property type="entry name" value="Tail-specific_protease"/>
</dbReference>
<dbReference type="SMART" id="SM00245">
    <property type="entry name" value="TSPc"/>
    <property type="match status" value="1"/>
</dbReference>
<accession>A0A552V1S1</accession>
<dbReference type="InterPro" id="IPR036034">
    <property type="entry name" value="PDZ_sf"/>
</dbReference>
<dbReference type="GO" id="GO:0008236">
    <property type="term" value="F:serine-type peptidase activity"/>
    <property type="evidence" value="ECO:0007669"/>
    <property type="project" value="InterPro"/>
</dbReference>
<dbReference type="PANTHER" id="PTHR11261">
    <property type="entry name" value="INTERPHOTORECEPTOR RETINOID-BINDING PROTEIN"/>
    <property type="match status" value="1"/>
</dbReference>
<evidence type="ECO:0000313" key="3">
    <source>
        <dbReference type="Proteomes" id="UP000320643"/>
    </source>
</evidence>
<proteinExistence type="predicted"/>
<dbReference type="Gene3D" id="3.30.750.44">
    <property type="match status" value="1"/>
</dbReference>
<evidence type="ECO:0000313" key="2">
    <source>
        <dbReference type="EMBL" id="TRW24414.1"/>
    </source>
</evidence>
<reference evidence="2 3" key="1">
    <citation type="submission" date="2019-07" db="EMBL/GenBank/DDBJ databases">
        <title>Flavobacterium sp. nov., isolated from glacier ice.</title>
        <authorList>
            <person name="Liu Q."/>
            <person name="Xin Y.-H."/>
        </authorList>
    </citation>
    <scope>NUCLEOTIDE SEQUENCE [LARGE SCALE GENOMIC DNA]</scope>
    <source>
        <strain evidence="2 3">ZT4R6</strain>
    </source>
</reference>
<keyword evidence="3" id="KW-1185">Reference proteome</keyword>
<comment type="caution">
    <text evidence="2">The sequence shown here is derived from an EMBL/GenBank/DDBJ whole genome shotgun (WGS) entry which is preliminary data.</text>
</comment>
<dbReference type="Gene3D" id="3.90.226.10">
    <property type="entry name" value="2-enoyl-CoA Hydratase, Chain A, domain 1"/>
    <property type="match status" value="1"/>
</dbReference>
<dbReference type="SUPFAM" id="SSF50156">
    <property type="entry name" value="PDZ domain-like"/>
    <property type="match status" value="1"/>
</dbReference>
<dbReference type="PANTHER" id="PTHR11261:SF3">
    <property type="entry name" value="RETINOL-BINDING PROTEIN 3"/>
    <property type="match status" value="1"/>
</dbReference>
<protein>
    <submittedName>
        <fullName evidence="2">Peptidase</fullName>
    </submittedName>
</protein>